<organism evidence="2 3">
    <name type="scientific">Tannerella forsythia</name>
    <name type="common">Bacteroides forsythus</name>
    <dbReference type="NCBI Taxonomy" id="28112"/>
    <lineage>
        <taxon>Bacteria</taxon>
        <taxon>Pseudomonadati</taxon>
        <taxon>Bacteroidota</taxon>
        <taxon>Bacteroidia</taxon>
        <taxon>Bacteroidales</taxon>
        <taxon>Tannerellaceae</taxon>
        <taxon>Tannerella</taxon>
    </lineage>
</organism>
<dbReference type="EMBL" id="NSLJ01000016">
    <property type="protein sequence ID" value="PDP43642.1"/>
    <property type="molecule type" value="Genomic_DNA"/>
</dbReference>
<dbReference type="PROSITE" id="PS51257">
    <property type="entry name" value="PROKAR_LIPOPROTEIN"/>
    <property type="match status" value="1"/>
</dbReference>
<protein>
    <recommendedName>
        <fullName evidence="4">Lipoprotein</fullName>
    </recommendedName>
</protein>
<evidence type="ECO:0000256" key="1">
    <source>
        <dbReference type="SAM" id="SignalP"/>
    </source>
</evidence>
<comment type="caution">
    <text evidence="2">The sequence shown here is derived from an EMBL/GenBank/DDBJ whole genome shotgun (WGS) entry which is preliminary data.</text>
</comment>
<evidence type="ECO:0008006" key="4">
    <source>
        <dbReference type="Google" id="ProtNLM"/>
    </source>
</evidence>
<dbReference type="Proteomes" id="UP000219259">
    <property type="component" value="Unassembled WGS sequence"/>
</dbReference>
<dbReference type="SUPFAM" id="SSF51126">
    <property type="entry name" value="Pectin lyase-like"/>
    <property type="match status" value="1"/>
</dbReference>
<name>A0A2A6E6T3_TANFO</name>
<evidence type="ECO:0000313" key="3">
    <source>
        <dbReference type="Proteomes" id="UP000219259"/>
    </source>
</evidence>
<dbReference type="RefSeq" id="WP_097531262.1">
    <property type="nucleotide sequence ID" value="NZ_CAUPTG010000020.1"/>
</dbReference>
<accession>A0A2A6E6T3</accession>
<feature type="chain" id="PRO_5012404957" description="Lipoprotein" evidence="1">
    <location>
        <begin position="22"/>
        <end position="500"/>
    </location>
</feature>
<feature type="signal peptide" evidence="1">
    <location>
        <begin position="1"/>
        <end position="21"/>
    </location>
</feature>
<dbReference type="InterPro" id="IPR011050">
    <property type="entry name" value="Pectin_lyase_fold/virulence"/>
</dbReference>
<reference evidence="2 3" key="1">
    <citation type="submission" date="2017-09" db="EMBL/GenBank/DDBJ databases">
        <title>Phase variable restriction modification systems are present in the genome sequences of periodontal pathogens Prevotella intermedia, Tannerella forsythia and Porphyromonas gingivalis.</title>
        <authorList>
            <person name="Haigh R.D."/>
            <person name="Crawford L."/>
            <person name="Ralph J."/>
            <person name="Wanford J."/>
            <person name="Vartoukian S.R."/>
            <person name="Hijazib K."/>
            <person name="Wade W."/>
            <person name="Oggioni M.R."/>
        </authorList>
    </citation>
    <scope>NUCLEOTIDE SEQUENCE [LARGE SCALE GENOMIC DNA]</scope>
    <source>
        <strain evidence="2 3">WW11663</strain>
    </source>
</reference>
<gene>
    <name evidence="2" type="ORF">CLI86_07450</name>
</gene>
<sequence>MKKKIIIFCLFIGLFINLTVGCEGVDDYSTNPNFRLDFSTDTLSFDTVFTTIGSATKHFKVYNPHNENLRIESVVLANPGKSGFRINVDGRKGSSFRDIDIWKRDSLYILVEVTVDPNNSDQPMIVEDSILFYTNGVRQSVLLQACGQDVHLLKGGVTYTENTTLTADRPYLIYDSLVVAEGVTATLQPGVTLYFHKHASLIVLGNIKAKGTLEKPIVFRGDRLDSIYANVTLAYDRIPGQWDGIYFGASSFDNEFEQVIVKNTTSGLFFHESTPDNLKIRIHNSQITNSQGSLLTAVNCRIEASNSEFTNAAENTVCLIGGFYQFTHCTIANYMKLAPRKRVAALVLSDTAKINNRSVHLPIRQAAFDNCIVDGSLHDDTTKLYRGEIAFFTKENRPEGGDGFNYRFNACLIQTKKITDNSRFVQCIFNRKPTYIRTGGEDHAYAFDFRLANQSVGISGADRTITALYPTDRHGVDRLNNHTGPSIGAYEYVYQKEKEN</sequence>
<keyword evidence="1" id="KW-0732">Signal</keyword>
<evidence type="ECO:0000313" key="2">
    <source>
        <dbReference type="EMBL" id="PDP43642.1"/>
    </source>
</evidence>
<proteinExistence type="predicted"/>
<dbReference type="AlphaFoldDB" id="A0A2A6E6T3"/>